<dbReference type="AlphaFoldDB" id="A0A7J8MVI4"/>
<keyword evidence="1" id="KW-0472">Membrane</keyword>
<name>A0A7J8MVI4_9ROSI</name>
<feature type="non-terminal residue" evidence="2">
    <location>
        <position position="1"/>
    </location>
</feature>
<evidence type="ECO:0000313" key="2">
    <source>
        <dbReference type="EMBL" id="MBA0568728.1"/>
    </source>
</evidence>
<keyword evidence="1" id="KW-1133">Transmembrane helix</keyword>
<keyword evidence="3" id="KW-1185">Reference proteome</keyword>
<protein>
    <recommendedName>
        <fullName evidence="4">Beta-glucosidase</fullName>
    </recommendedName>
</protein>
<reference evidence="2 3" key="1">
    <citation type="journal article" date="2019" name="Genome Biol. Evol.">
        <title>Insights into the evolution of the New World diploid cottons (Gossypium, subgenus Houzingenia) based on genome sequencing.</title>
        <authorList>
            <person name="Grover C.E."/>
            <person name="Arick M.A. 2nd"/>
            <person name="Thrash A."/>
            <person name="Conover J.L."/>
            <person name="Sanders W.S."/>
            <person name="Peterson D.G."/>
            <person name="Frelichowski J.E."/>
            <person name="Scheffler J.A."/>
            <person name="Scheffler B.E."/>
            <person name="Wendel J.F."/>
        </authorList>
    </citation>
    <scope>NUCLEOTIDE SEQUENCE [LARGE SCALE GENOMIC DNA]</scope>
    <source>
        <strain evidence="2">157</strain>
        <tissue evidence="2">Leaf</tissue>
    </source>
</reference>
<gene>
    <name evidence="2" type="ORF">Golob_006200</name>
</gene>
<evidence type="ECO:0000256" key="1">
    <source>
        <dbReference type="SAM" id="Phobius"/>
    </source>
</evidence>
<comment type="caution">
    <text evidence="2">The sequence shown here is derived from an EMBL/GenBank/DDBJ whole genome shotgun (WGS) entry which is preliminary data.</text>
</comment>
<evidence type="ECO:0008006" key="4">
    <source>
        <dbReference type="Google" id="ProtNLM"/>
    </source>
</evidence>
<proteinExistence type="predicted"/>
<keyword evidence="1" id="KW-0812">Transmembrane</keyword>
<feature type="transmembrane region" description="Helical" evidence="1">
    <location>
        <begin position="62"/>
        <end position="81"/>
    </location>
</feature>
<dbReference type="EMBL" id="JABEZX010000010">
    <property type="protein sequence ID" value="MBA0568728.1"/>
    <property type="molecule type" value="Genomic_DNA"/>
</dbReference>
<evidence type="ECO:0000313" key="3">
    <source>
        <dbReference type="Proteomes" id="UP000593572"/>
    </source>
</evidence>
<accession>A0A7J8MVI4</accession>
<sequence length="82" mass="9434">MFHFFSTTVYANSYSQQHFDTGGLSRESFPKRFLFGTAALEYQGMASKDGRGPMHLLKLQDILQIMILVKFLLINIIGIRYL</sequence>
<organism evidence="2 3">
    <name type="scientific">Gossypium lobatum</name>
    <dbReference type="NCBI Taxonomy" id="34289"/>
    <lineage>
        <taxon>Eukaryota</taxon>
        <taxon>Viridiplantae</taxon>
        <taxon>Streptophyta</taxon>
        <taxon>Embryophyta</taxon>
        <taxon>Tracheophyta</taxon>
        <taxon>Spermatophyta</taxon>
        <taxon>Magnoliopsida</taxon>
        <taxon>eudicotyledons</taxon>
        <taxon>Gunneridae</taxon>
        <taxon>Pentapetalae</taxon>
        <taxon>rosids</taxon>
        <taxon>malvids</taxon>
        <taxon>Malvales</taxon>
        <taxon>Malvaceae</taxon>
        <taxon>Malvoideae</taxon>
        <taxon>Gossypium</taxon>
    </lineage>
</organism>
<dbReference type="Proteomes" id="UP000593572">
    <property type="component" value="Unassembled WGS sequence"/>
</dbReference>